<dbReference type="PANTHER" id="PTHR13847:SF289">
    <property type="entry name" value="GLYCINE OXIDASE"/>
    <property type="match status" value="1"/>
</dbReference>
<dbReference type="Gene3D" id="3.30.9.10">
    <property type="entry name" value="D-Amino Acid Oxidase, subunit A, domain 2"/>
    <property type="match status" value="1"/>
</dbReference>
<gene>
    <name evidence="7" type="ORF">A361_02665</name>
</gene>
<accession>A0A169FE11</accession>
<protein>
    <recommendedName>
        <fullName evidence="5">glycine oxidase</fullName>
        <ecNumber evidence="5">1.4.3.19</ecNumber>
    </recommendedName>
</protein>
<dbReference type="KEGG" id="bon:A361_02665"/>
<dbReference type="Pfam" id="PF01266">
    <property type="entry name" value="DAO"/>
    <property type="match status" value="1"/>
</dbReference>
<dbReference type="NCBIfam" id="TIGR02352">
    <property type="entry name" value="thiamin_ThiO"/>
    <property type="match status" value="1"/>
</dbReference>
<evidence type="ECO:0000256" key="3">
    <source>
        <dbReference type="ARBA" id="ARBA00023002"/>
    </source>
</evidence>
<evidence type="ECO:0000256" key="4">
    <source>
        <dbReference type="ARBA" id="ARBA00049872"/>
    </source>
</evidence>
<reference evidence="7 8" key="1">
    <citation type="submission" date="2016-04" db="EMBL/GenBank/DDBJ databases">
        <title>Complete genome sequence of Bacillus oceanisediminis strain 2691.</title>
        <authorList>
            <person name="Jeong H."/>
            <person name="Kim H.J."/>
            <person name="Lee D.-W."/>
        </authorList>
    </citation>
    <scope>NUCLEOTIDE SEQUENCE [LARGE SCALE GENOMIC DNA]</scope>
    <source>
        <strain evidence="7 8">2691</strain>
    </source>
</reference>
<name>A0A169FE11_9BACI</name>
<dbReference type="EMBL" id="CP015506">
    <property type="protein sequence ID" value="AND38071.1"/>
    <property type="molecule type" value="Genomic_DNA"/>
</dbReference>
<evidence type="ECO:0000256" key="1">
    <source>
        <dbReference type="ARBA" id="ARBA00004948"/>
    </source>
</evidence>
<feature type="domain" description="FAD dependent oxidoreductase" evidence="6">
    <location>
        <begin position="6"/>
        <end position="350"/>
    </location>
</feature>
<dbReference type="Proteomes" id="UP000077856">
    <property type="component" value="Chromosome"/>
</dbReference>
<keyword evidence="3" id="KW-0560">Oxidoreductase</keyword>
<keyword evidence="2" id="KW-0784">Thiamine biosynthesis</keyword>
<dbReference type="SUPFAM" id="SSF51905">
    <property type="entry name" value="FAD/NAD(P)-binding domain"/>
    <property type="match status" value="1"/>
</dbReference>
<dbReference type="GO" id="GO:0050660">
    <property type="term" value="F:flavin adenine dinucleotide binding"/>
    <property type="evidence" value="ECO:0007669"/>
    <property type="project" value="InterPro"/>
</dbReference>
<dbReference type="Gene3D" id="3.50.50.60">
    <property type="entry name" value="FAD/NAD(P)-binding domain"/>
    <property type="match status" value="1"/>
</dbReference>
<dbReference type="eggNOG" id="COG0665">
    <property type="taxonomic scope" value="Bacteria"/>
</dbReference>
<comment type="pathway">
    <text evidence="1">Cofactor biosynthesis; thiamine diphosphate biosynthesis.</text>
</comment>
<dbReference type="SUPFAM" id="SSF54373">
    <property type="entry name" value="FAD-linked reductases, C-terminal domain"/>
    <property type="match status" value="1"/>
</dbReference>
<proteinExistence type="predicted"/>
<dbReference type="AlphaFoldDB" id="A0A169FE11"/>
<comment type="catalytic activity">
    <reaction evidence="4">
        <text>glycine + O2 + H2O = glyoxylate + H2O2 + NH4(+)</text>
        <dbReference type="Rhea" id="RHEA:11532"/>
        <dbReference type="ChEBI" id="CHEBI:15377"/>
        <dbReference type="ChEBI" id="CHEBI:15379"/>
        <dbReference type="ChEBI" id="CHEBI:16240"/>
        <dbReference type="ChEBI" id="CHEBI:28938"/>
        <dbReference type="ChEBI" id="CHEBI:36655"/>
        <dbReference type="ChEBI" id="CHEBI:57305"/>
        <dbReference type="EC" id="1.4.3.19"/>
    </reaction>
</comment>
<dbReference type="UniPathway" id="UPA00060"/>
<evidence type="ECO:0000259" key="6">
    <source>
        <dbReference type="Pfam" id="PF01266"/>
    </source>
</evidence>
<dbReference type="GO" id="GO:0009228">
    <property type="term" value="P:thiamine biosynthetic process"/>
    <property type="evidence" value="ECO:0007669"/>
    <property type="project" value="UniProtKB-KW"/>
</dbReference>
<dbReference type="EC" id="1.4.3.19" evidence="5"/>
<evidence type="ECO:0000256" key="5">
    <source>
        <dbReference type="ARBA" id="ARBA00050018"/>
    </source>
</evidence>
<dbReference type="PANTHER" id="PTHR13847">
    <property type="entry name" value="SARCOSINE DEHYDROGENASE-RELATED"/>
    <property type="match status" value="1"/>
</dbReference>
<dbReference type="RefSeq" id="WP_019381130.1">
    <property type="nucleotide sequence ID" value="NZ_CP015506.1"/>
</dbReference>
<dbReference type="InterPro" id="IPR036188">
    <property type="entry name" value="FAD/NAD-bd_sf"/>
</dbReference>
<dbReference type="GO" id="GO:0009229">
    <property type="term" value="P:thiamine diphosphate biosynthetic process"/>
    <property type="evidence" value="ECO:0007669"/>
    <property type="project" value="UniProtKB-UniPathway"/>
</dbReference>
<dbReference type="InterPro" id="IPR006076">
    <property type="entry name" value="FAD-dep_OxRdtase"/>
</dbReference>
<sequence>MRKIYDAVIVGGGINGSSIAFQLAKRGYKVAVLDKGKIAGKASGAAAGILGAQTELAEDGPLFQLACKSRSMYRILIPELEDLSQVHIGYQNKGVYKVAANKEEEQTLKRLIESQQKAGEQAEWFSIDDLIKREPSVSNKLLGAMYIPNDGQVQAYELSLAFAKASMALGAEIYEYTHVSDFILKDEKVHGVKTSQGEFLAESVIVASGAWSREVLERAGLSLPIIPVKGECFSVTIEKPLVQGTIFSQGCYIVPKQSGRLVVGATVKINSFDEKVTFEGISLLMEKAQNLVPDIANAEWERAWTGIRPQSADGQPFLGQHPVCEGLYIAAGHFRNGVLLAPATGELMADILEGKTEQPNPFDLSRLEGLVHSSKGVLL</sequence>
<dbReference type="STRING" id="1196031.A361_02665"/>
<evidence type="ECO:0000313" key="7">
    <source>
        <dbReference type="EMBL" id="AND38071.1"/>
    </source>
</evidence>
<dbReference type="GO" id="GO:0043799">
    <property type="term" value="F:glycine oxidase activity"/>
    <property type="evidence" value="ECO:0007669"/>
    <property type="project" value="UniProtKB-EC"/>
</dbReference>
<dbReference type="GO" id="GO:0005737">
    <property type="term" value="C:cytoplasm"/>
    <property type="evidence" value="ECO:0007669"/>
    <property type="project" value="TreeGrafter"/>
</dbReference>
<dbReference type="InterPro" id="IPR012727">
    <property type="entry name" value="Gly_oxidase_ThiO"/>
</dbReference>
<evidence type="ECO:0000256" key="2">
    <source>
        <dbReference type="ARBA" id="ARBA00022977"/>
    </source>
</evidence>
<organism evidence="7 8">
    <name type="scientific">Cytobacillus oceanisediminis 2691</name>
    <dbReference type="NCBI Taxonomy" id="1196031"/>
    <lineage>
        <taxon>Bacteria</taxon>
        <taxon>Bacillati</taxon>
        <taxon>Bacillota</taxon>
        <taxon>Bacilli</taxon>
        <taxon>Bacillales</taxon>
        <taxon>Bacillaceae</taxon>
        <taxon>Cytobacillus</taxon>
    </lineage>
</organism>
<evidence type="ECO:0000313" key="8">
    <source>
        <dbReference type="Proteomes" id="UP000077856"/>
    </source>
</evidence>